<gene>
    <name evidence="2" type="ORF">DERYTH_LOCUS4276</name>
</gene>
<keyword evidence="3" id="KW-1185">Reference proteome</keyword>
<feature type="region of interest" description="Disordered" evidence="1">
    <location>
        <begin position="1"/>
        <end position="89"/>
    </location>
</feature>
<feature type="compositionally biased region" description="Basic and acidic residues" evidence="1">
    <location>
        <begin position="36"/>
        <end position="62"/>
    </location>
</feature>
<accession>A0A9N9AIP6</accession>
<evidence type="ECO:0000313" key="3">
    <source>
        <dbReference type="Proteomes" id="UP000789405"/>
    </source>
</evidence>
<organism evidence="2 3">
    <name type="scientific">Dentiscutata erythropus</name>
    <dbReference type="NCBI Taxonomy" id="1348616"/>
    <lineage>
        <taxon>Eukaryota</taxon>
        <taxon>Fungi</taxon>
        <taxon>Fungi incertae sedis</taxon>
        <taxon>Mucoromycota</taxon>
        <taxon>Glomeromycotina</taxon>
        <taxon>Glomeromycetes</taxon>
        <taxon>Diversisporales</taxon>
        <taxon>Gigasporaceae</taxon>
        <taxon>Dentiscutata</taxon>
    </lineage>
</organism>
<name>A0A9N9AIP6_9GLOM</name>
<reference evidence="2" key="1">
    <citation type="submission" date="2021-06" db="EMBL/GenBank/DDBJ databases">
        <authorList>
            <person name="Kallberg Y."/>
            <person name="Tangrot J."/>
            <person name="Rosling A."/>
        </authorList>
    </citation>
    <scope>NUCLEOTIDE SEQUENCE</scope>
    <source>
        <strain evidence="2">MA453B</strain>
    </source>
</reference>
<feature type="compositionally biased region" description="Polar residues" evidence="1">
    <location>
        <begin position="63"/>
        <end position="74"/>
    </location>
</feature>
<dbReference type="Proteomes" id="UP000789405">
    <property type="component" value="Unassembled WGS sequence"/>
</dbReference>
<sequence length="89" mass="10636">MNSHTFFARKFKMSQSRPLLPNVHSNQMNNNSEYLNSRREKDKQRKREKRALESDEQKDKRNQQNAPQKLQKNTLVDAKKVPLKKNRKG</sequence>
<feature type="compositionally biased region" description="Polar residues" evidence="1">
    <location>
        <begin position="13"/>
        <end position="35"/>
    </location>
</feature>
<dbReference type="OrthoDB" id="2433031at2759"/>
<proteinExistence type="predicted"/>
<evidence type="ECO:0000313" key="2">
    <source>
        <dbReference type="EMBL" id="CAG8529559.1"/>
    </source>
</evidence>
<dbReference type="EMBL" id="CAJVPY010001620">
    <property type="protein sequence ID" value="CAG8529559.1"/>
    <property type="molecule type" value="Genomic_DNA"/>
</dbReference>
<protein>
    <submittedName>
        <fullName evidence="2">23560_t:CDS:1</fullName>
    </submittedName>
</protein>
<evidence type="ECO:0000256" key="1">
    <source>
        <dbReference type="SAM" id="MobiDB-lite"/>
    </source>
</evidence>
<comment type="caution">
    <text evidence="2">The sequence shown here is derived from an EMBL/GenBank/DDBJ whole genome shotgun (WGS) entry which is preliminary data.</text>
</comment>
<dbReference type="AlphaFoldDB" id="A0A9N9AIP6"/>